<dbReference type="Proteomes" id="UP000314294">
    <property type="component" value="Unassembled WGS sequence"/>
</dbReference>
<gene>
    <name evidence="1" type="ORF">EYF80_005947</name>
</gene>
<protein>
    <submittedName>
        <fullName evidence="1">Uncharacterized protein</fullName>
    </submittedName>
</protein>
<reference evidence="1 2" key="1">
    <citation type="submission" date="2019-03" db="EMBL/GenBank/DDBJ databases">
        <title>First draft genome of Liparis tanakae, snailfish: a comprehensive survey of snailfish specific genes.</title>
        <authorList>
            <person name="Kim W."/>
            <person name="Song I."/>
            <person name="Jeong J.-H."/>
            <person name="Kim D."/>
            <person name="Kim S."/>
            <person name="Ryu S."/>
            <person name="Song J.Y."/>
            <person name="Lee S.K."/>
        </authorList>
    </citation>
    <scope>NUCLEOTIDE SEQUENCE [LARGE SCALE GENOMIC DNA]</scope>
    <source>
        <tissue evidence="1">Muscle</tissue>
    </source>
</reference>
<dbReference type="EMBL" id="SRLO01000031">
    <property type="protein sequence ID" value="TNN83771.1"/>
    <property type="molecule type" value="Genomic_DNA"/>
</dbReference>
<comment type="caution">
    <text evidence="1">The sequence shown here is derived from an EMBL/GenBank/DDBJ whole genome shotgun (WGS) entry which is preliminary data.</text>
</comment>
<evidence type="ECO:0000313" key="1">
    <source>
        <dbReference type="EMBL" id="TNN83771.1"/>
    </source>
</evidence>
<sequence length="181" mass="19654">MSSVGVMTVNCTLNDCNTDKMCRFSIEDPNNVPCSIAVRHETTAKGYSGEDKAGRKGLGTVCRVCQTNGAGPCGKEIIMGSVSVKHVNTIQKREGRWGPEAVPLPLRAHADPGSPQQHWLCQRMSVIRRLTEMIPWLSPAMQQASLLSAMLKEDGEEAGERRGGEAQGAQGRWCPFFSPAL</sequence>
<organism evidence="1 2">
    <name type="scientific">Liparis tanakae</name>
    <name type="common">Tanaka's snailfish</name>
    <dbReference type="NCBI Taxonomy" id="230148"/>
    <lineage>
        <taxon>Eukaryota</taxon>
        <taxon>Metazoa</taxon>
        <taxon>Chordata</taxon>
        <taxon>Craniata</taxon>
        <taxon>Vertebrata</taxon>
        <taxon>Euteleostomi</taxon>
        <taxon>Actinopterygii</taxon>
        <taxon>Neopterygii</taxon>
        <taxon>Teleostei</taxon>
        <taxon>Neoteleostei</taxon>
        <taxon>Acanthomorphata</taxon>
        <taxon>Eupercaria</taxon>
        <taxon>Perciformes</taxon>
        <taxon>Cottioidei</taxon>
        <taxon>Cottales</taxon>
        <taxon>Liparidae</taxon>
        <taxon>Liparis</taxon>
    </lineage>
</organism>
<dbReference type="AlphaFoldDB" id="A0A4Z2J1D6"/>
<evidence type="ECO:0000313" key="2">
    <source>
        <dbReference type="Proteomes" id="UP000314294"/>
    </source>
</evidence>
<keyword evidence="2" id="KW-1185">Reference proteome</keyword>
<accession>A0A4Z2J1D6</accession>
<name>A0A4Z2J1D6_9TELE</name>
<proteinExistence type="predicted"/>